<proteinExistence type="predicted"/>
<sequence>MNDIGIFPSFTEELQLKIAICSKMDLAGCLALNRLLEGFAGRHEVFVMLSDYVLAAEKAEGLAATLVLHERDWILEHIFPYLDARFPEGSQARYLTYAGLAARYGVQMELRGAIRSPASVQRMRELAPDLIISCRYDYIIPEAVFSIPALGTYGLHPGALPALQGLCSPYRAMERGDAQSGCTMFQLDAGLDTGPIVEIGWHDIAYDRSVLWNFVHTYFAGIEVLMHHLPELEAGRALKATPQTGEGRQYYSYPTEEELQAFMRKGGHLVLPGDYLEFLSQFLPDGMHDAHMPALEQLVSSLESSLES</sequence>
<feature type="domain" description="Formyl transferase N-terminal" evidence="1">
    <location>
        <begin position="115"/>
        <end position="197"/>
    </location>
</feature>
<protein>
    <recommendedName>
        <fullName evidence="1">Formyl transferase N-terminal domain-containing protein</fullName>
    </recommendedName>
</protein>
<dbReference type="PANTHER" id="PTHR11138">
    <property type="entry name" value="METHIONYL-TRNA FORMYLTRANSFERASE"/>
    <property type="match status" value="1"/>
</dbReference>
<dbReference type="Gene3D" id="3.40.50.12230">
    <property type="match status" value="1"/>
</dbReference>
<evidence type="ECO:0000259" key="1">
    <source>
        <dbReference type="Pfam" id="PF00551"/>
    </source>
</evidence>
<accession>A0A7J0BP15</accession>
<reference evidence="2 3" key="1">
    <citation type="submission" date="2020-05" db="EMBL/GenBank/DDBJ databases">
        <title>Draft genome sequence of Desulfovibrio sp. strain HN2T.</title>
        <authorList>
            <person name="Ueno A."/>
            <person name="Tamazawa S."/>
            <person name="Tamamura S."/>
            <person name="Murakami T."/>
            <person name="Kiyama T."/>
            <person name="Inomata H."/>
            <person name="Amano Y."/>
            <person name="Miyakawa K."/>
            <person name="Tamaki H."/>
            <person name="Naganuma T."/>
            <person name="Kaneko K."/>
        </authorList>
    </citation>
    <scope>NUCLEOTIDE SEQUENCE [LARGE SCALE GENOMIC DNA]</scope>
    <source>
        <strain evidence="2 3">HN2</strain>
    </source>
</reference>
<dbReference type="GO" id="GO:0004479">
    <property type="term" value="F:methionyl-tRNA formyltransferase activity"/>
    <property type="evidence" value="ECO:0007669"/>
    <property type="project" value="TreeGrafter"/>
</dbReference>
<organism evidence="2 3">
    <name type="scientific">Desulfovibrio subterraneus</name>
    <dbReference type="NCBI Taxonomy" id="2718620"/>
    <lineage>
        <taxon>Bacteria</taxon>
        <taxon>Pseudomonadati</taxon>
        <taxon>Thermodesulfobacteriota</taxon>
        <taxon>Desulfovibrionia</taxon>
        <taxon>Desulfovibrionales</taxon>
        <taxon>Desulfovibrionaceae</taxon>
        <taxon>Desulfovibrio</taxon>
    </lineage>
</organism>
<dbReference type="Proteomes" id="UP000503840">
    <property type="component" value="Unassembled WGS sequence"/>
</dbReference>
<dbReference type="EMBL" id="BLVO01000016">
    <property type="protein sequence ID" value="GFM34905.1"/>
    <property type="molecule type" value="Genomic_DNA"/>
</dbReference>
<gene>
    <name evidence="2" type="ORF">DSM101010T_32700</name>
</gene>
<keyword evidence="3" id="KW-1185">Reference proteome</keyword>
<name>A0A7J0BP15_9BACT</name>
<dbReference type="InterPro" id="IPR036477">
    <property type="entry name" value="Formyl_transf_N_sf"/>
</dbReference>
<evidence type="ECO:0000313" key="3">
    <source>
        <dbReference type="Proteomes" id="UP000503840"/>
    </source>
</evidence>
<comment type="caution">
    <text evidence="2">The sequence shown here is derived from an EMBL/GenBank/DDBJ whole genome shotgun (WGS) entry which is preliminary data.</text>
</comment>
<dbReference type="Pfam" id="PF00551">
    <property type="entry name" value="Formyl_trans_N"/>
    <property type="match status" value="1"/>
</dbReference>
<evidence type="ECO:0000313" key="2">
    <source>
        <dbReference type="EMBL" id="GFM34905.1"/>
    </source>
</evidence>
<dbReference type="AlphaFoldDB" id="A0A7J0BP15"/>
<dbReference type="PANTHER" id="PTHR11138:SF5">
    <property type="entry name" value="METHIONYL-TRNA FORMYLTRANSFERASE, MITOCHONDRIAL"/>
    <property type="match status" value="1"/>
</dbReference>
<dbReference type="InterPro" id="IPR002376">
    <property type="entry name" value="Formyl_transf_N"/>
</dbReference>
<dbReference type="SUPFAM" id="SSF53328">
    <property type="entry name" value="Formyltransferase"/>
    <property type="match status" value="1"/>
</dbReference>